<evidence type="ECO:0000313" key="3">
    <source>
        <dbReference type="Proteomes" id="UP001163828"/>
    </source>
</evidence>
<evidence type="ECO:0000313" key="2">
    <source>
        <dbReference type="EMBL" id="KAJ4001530.1"/>
    </source>
</evidence>
<keyword evidence="3" id="KW-1185">Reference proteome</keyword>
<protein>
    <submittedName>
        <fullName evidence="2">Uncharacterized protein</fullName>
    </submittedName>
</protein>
<keyword evidence="1" id="KW-0175">Coiled coil</keyword>
<comment type="caution">
    <text evidence="2">The sequence shown here is derived from an EMBL/GenBank/DDBJ whole genome shotgun (WGS) entry which is preliminary data.</text>
</comment>
<gene>
    <name evidence="2" type="ORF">F5050DRAFT_1723041</name>
</gene>
<evidence type="ECO:0000256" key="1">
    <source>
        <dbReference type="SAM" id="Coils"/>
    </source>
</evidence>
<feature type="coiled-coil region" evidence="1">
    <location>
        <begin position="394"/>
        <end position="428"/>
    </location>
</feature>
<dbReference type="EMBL" id="MU790508">
    <property type="protein sequence ID" value="KAJ4001530.1"/>
    <property type="molecule type" value="Genomic_DNA"/>
</dbReference>
<accession>A0ABQ8QT40</accession>
<sequence>MDYLEPPPTVKGHSVMPSDLRNAFSACDDMQDAYPTRALYTNYDSPYFIESTESNSLKRAFRLDEGNGIQAFPVSTSPLLIEDHQSADPSGSAISKHQEPHRSNFQNIPIVNDIGRVRRYPVRGTHIRSAVLTPSTNLTHAHERKYTESNMVLADSYEPSTPTSRNMLDSSSLLSPIVINRQDSSVHSSEKSKHALVSPLTYTDPAKAANSLTVPCLPLTTHIRLCLCGELFSYDLNSLQSDPREIIKLLKCTGSERGNWMVVGAFYRRQGNPHAAIAVIQSMLEVMAHHGISDNELKPAFLLLSGCESDLSKLTRSEGRITIHHQQKAQKWLQKVYGGLKDQSDNIDIHPEVKLTASSSSRSDSDEYLRREVQSLRDRLNHQVGLSAGVRFAKRKLEESYNLERATRRRLEREIRSLKAERDEMRGR</sequence>
<proteinExistence type="predicted"/>
<reference evidence="2" key="1">
    <citation type="submission" date="2022-08" db="EMBL/GenBank/DDBJ databases">
        <authorList>
            <consortium name="DOE Joint Genome Institute"/>
            <person name="Min B."/>
            <person name="Riley R."/>
            <person name="Sierra-Patev S."/>
            <person name="Naranjo-Ortiz M."/>
            <person name="Looney B."/>
            <person name="Konkel Z."/>
            <person name="Slot J.C."/>
            <person name="Sakamoto Y."/>
            <person name="Steenwyk J.L."/>
            <person name="Rokas A."/>
            <person name="Carro J."/>
            <person name="Camarero S."/>
            <person name="Ferreira P."/>
            <person name="Molpeceres G."/>
            <person name="Ruiz-Duenas F.J."/>
            <person name="Serrano A."/>
            <person name="Henrissat B."/>
            <person name="Drula E."/>
            <person name="Hughes K.W."/>
            <person name="Mata J.L."/>
            <person name="Ishikawa N.K."/>
            <person name="Vargas-Isla R."/>
            <person name="Ushijima S."/>
            <person name="Smith C.A."/>
            <person name="Ahrendt S."/>
            <person name="Andreopoulos W."/>
            <person name="He G."/>
            <person name="Labutti K."/>
            <person name="Lipzen A."/>
            <person name="Ng V."/>
            <person name="Sandor L."/>
            <person name="Barry K."/>
            <person name="Martinez A.T."/>
            <person name="Xiao Y."/>
            <person name="Gibbons J.G."/>
            <person name="Terashima K."/>
            <person name="Hibbett D.S."/>
            <person name="Grigoriev I.V."/>
        </authorList>
    </citation>
    <scope>NUCLEOTIDE SEQUENCE</scope>
    <source>
        <strain evidence="2">TFB10827</strain>
    </source>
</reference>
<name>A0ABQ8QT40_9AGAR</name>
<dbReference type="Proteomes" id="UP001163828">
    <property type="component" value="Unassembled WGS sequence"/>
</dbReference>
<organism evidence="2 3">
    <name type="scientific">Lentinula boryana</name>
    <dbReference type="NCBI Taxonomy" id="40481"/>
    <lineage>
        <taxon>Eukaryota</taxon>
        <taxon>Fungi</taxon>
        <taxon>Dikarya</taxon>
        <taxon>Basidiomycota</taxon>
        <taxon>Agaricomycotina</taxon>
        <taxon>Agaricomycetes</taxon>
        <taxon>Agaricomycetidae</taxon>
        <taxon>Agaricales</taxon>
        <taxon>Marasmiineae</taxon>
        <taxon>Omphalotaceae</taxon>
        <taxon>Lentinula</taxon>
    </lineage>
</organism>